<dbReference type="Proteomes" id="UP000197019">
    <property type="component" value="Chromosome"/>
</dbReference>
<dbReference type="EMBL" id="CP022129">
    <property type="protein sequence ID" value="ASF46542.1"/>
    <property type="molecule type" value="Genomic_DNA"/>
</dbReference>
<dbReference type="KEGG" id="mpsy:CEK71_10930"/>
<dbReference type="Pfam" id="PF10711">
    <property type="entry name" value="DUF2513"/>
    <property type="match status" value="1"/>
</dbReference>
<sequence length="114" mass="12986">MKRDFELIKTILKEAESISVDSPVSSFEYPGEYDQEVVDYHTELLITEGFLKGEALFCVSGYQYFMVYGLCWKGHEFIEEAFRDESIWEKGKAFAASQSPAISAAILLEAQYGF</sequence>
<dbReference type="OrthoDB" id="6960201at2"/>
<dbReference type="RefSeq" id="WP_088619414.1">
    <property type="nucleotide sequence ID" value="NZ_CP022129.1"/>
</dbReference>
<dbReference type="InterPro" id="IPR019650">
    <property type="entry name" value="DUF2513"/>
</dbReference>
<gene>
    <name evidence="1" type="ORF">CEK71_10930</name>
</gene>
<evidence type="ECO:0000313" key="1">
    <source>
        <dbReference type="EMBL" id="ASF46542.1"/>
    </source>
</evidence>
<reference evidence="1 2" key="1">
    <citation type="submission" date="2017-06" db="EMBL/GenBank/DDBJ databases">
        <title>Genome Sequencing of the methanotroph Methylovulum psychrotolerants str. HV10-M2 isolated from a high-altitude environment.</title>
        <authorList>
            <person name="Mateos-Rivera A."/>
        </authorList>
    </citation>
    <scope>NUCLEOTIDE SEQUENCE [LARGE SCALE GENOMIC DNA]</scope>
    <source>
        <strain evidence="1 2">HV10_M2</strain>
    </source>
</reference>
<dbReference type="AlphaFoldDB" id="A0A1Z4BZ62"/>
<evidence type="ECO:0008006" key="3">
    <source>
        <dbReference type="Google" id="ProtNLM"/>
    </source>
</evidence>
<proteinExistence type="predicted"/>
<accession>A0A1Z4BZ62</accession>
<keyword evidence="2" id="KW-1185">Reference proteome</keyword>
<protein>
    <recommendedName>
        <fullName evidence="3">DUF2513 domain-containing protein</fullName>
    </recommendedName>
</protein>
<evidence type="ECO:0000313" key="2">
    <source>
        <dbReference type="Proteomes" id="UP000197019"/>
    </source>
</evidence>
<organism evidence="1 2">
    <name type="scientific">Methylovulum psychrotolerans</name>
    <dbReference type="NCBI Taxonomy" id="1704499"/>
    <lineage>
        <taxon>Bacteria</taxon>
        <taxon>Pseudomonadati</taxon>
        <taxon>Pseudomonadota</taxon>
        <taxon>Gammaproteobacteria</taxon>
        <taxon>Methylococcales</taxon>
        <taxon>Methylococcaceae</taxon>
        <taxon>Methylovulum</taxon>
    </lineage>
</organism>
<name>A0A1Z4BZ62_9GAMM</name>